<comment type="function">
    <text evidence="4 5">Removes the 2'-phosphate from RNA via an intermediate in which the phosphate is ADP-ribosylated by NAD followed by a presumed transesterification to release the RNA and generate ADP-ribose 1''-2''-cyclic phosphate (APPR&gt;P). May function as an ADP-ribosylase.</text>
</comment>
<comment type="similarity">
    <text evidence="1 5">Belongs to the KptA/TPT1 family.</text>
</comment>
<gene>
    <name evidence="5" type="primary">kptA</name>
    <name evidence="6" type="ORF">H9734_04805</name>
</gene>
<evidence type="ECO:0000256" key="4">
    <source>
        <dbReference type="ARBA" id="ARBA00025212"/>
    </source>
</evidence>
<dbReference type="EC" id="2.7.1.-" evidence="5"/>
<accession>A0A9D2BIP3</accession>
<dbReference type="Gene3D" id="3.20.170.30">
    <property type="match status" value="1"/>
</dbReference>
<dbReference type="GO" id="GO:0003950">
    <property type="term" value="F:NAD+ poly-ADP-ribosyltransferase activity"/>
    <property type="evidence" value="ECO:0007669"/>
    <property type="project" value="InterPro"/>
</dbReference>
<keyword evidence="2 5" id="KW-0808">Transferase</keyword>
<dbReference type="SUPFAM" id="SSF56399">
    <property type="entry name" value="ADP-ribosylation"/>
    <property type="match status" value="1"/>
</dbReference>
<evidence type="ECO:0000256" key="5">
    <source>
        <dbReference type="HAMAP-Rule" id="MF_00299"/>
    </source>
</evidence>
<dbReference type="HAMAP" id="MF_00299">
    <property type="entry name" value="KptA"/>
    <property type="match status" value="1"/>
</dbReference>
<dbReference type="InterPro" id="IPR042081">
    <property type="entry name" value="RNA_2'-PTrans_C"/>
</dbReference>
<dbReference type="EMBL" id="DXEK01000078">
    <property type="protein sequence ID" value="HIX76902.1"/>
    <property type="molecule type" value="Genomic_DNA"/>
</dbReference>
<name>A0A9D2BIP3_9FIRM</name>
<evidence type="ECO:0000313" key="7">
    <source>
        <dbReference type="Proteomes" id="UP000886890"/>
    </source>
</evidence>
<dbReference type="AlphaFoldDB" id="A0A9D2BIP3"/>
<dbReference type="InterPro" id="IPR022928">
    <property type="entry name" value="RNA_2'-PTrans_KptA"/>
</dbReference>
<keyword evidence="3 5" id="KW-0520">NAD</keyword>
<organism evidence="6 7">
    <name type="scientific">Candidatus Fusicatenibacter merdavium</name>
    <dbReference type="NCBI Taxonomy" id="2838600"/>
    <lineage>
        <taxon>Bacteria</taxon>
        <taxon>Bacillati</taxon>
        <taxon>Bacillota</taxon>
        <taxon>Clostridia</taxon>
        <taxon>Lachnospirales</taxon>
        <taxon>Lachnospiraceae</taxon>
        <taxon>Fusicatenibacter</taxon>
    </lineage>
</organism>
<dbReference type="Pfam" id="PF01885">
    <property type="entry name" value="PTS_2-RNA"/>
    <property type="match status" value="1"/>
</dbReference>
<dbReference type="Gene3D" id="1.10.10.970">
    <property type="entry name" value="RNA 2'-phosphotransferase, Tpt1/KptA family, N-terminal domain"/>
    <property type="match status" value="1"/>
</dbReference>
<sequence length="195" mass="22512">MLKTRGSKLGGRLCKILRHDPDMIHISMNCQGWVSAGELIDGFNKAFYRPMFYLNLPVLMEMVRTDSKQRYGLKWENGKLMIRCNQGHSIPWLEMDYREETPPEILYHGTGFAVLDSILKEGLKPMTRQKVHLSWDTATARQVAGRWKNQGAPVILWIDAAGMARDGYVFYLSENEIWLTDRVPPEYLNVFCIEG</sequence>
<dbReference type="GO" id="GO:0000215">
    <property type="term" value="F:tRNA 2'-phosphotransferase activity"/>
    <property type="evidence" value="ECO:0007669"/>
    <property type="project" value="TreeGrafter"/>
</dbReference>
<evidence type="ECO:0000256" key="2">
    <source>
        <dbReference type="ARBA" id="ARBA00022679"/>
    </source>
</evidence>
<dbReference type="InterPro" id="IPR042080">
    <property type="entry name" value="RNA_2'-PTrans_N"/>
</dbReference>
<dbReference type="GO" id="GO:0006388">
    <property type="term" value="P:tRNA splicing, via endonucleolytic cleavage and ligation"/>
    <property type="evidence" value="ECO:0007669"/>
    <property type="project" value="UniProtKB-UniRule"/>
</dbReference>
<evidence type="ECO:0000313" key="6">
    <source>
        <dbReference type="EMBL" id="HIX76902.1"/>
    </source>
</evidence>
<dbReference type="PANTHER" id="PTHR12684">
    <property type="entry name" value="PUTATIVE PHOSPHOTRANSFERASE"/>
    <property type="match status" value="1"/>
</dbReference>
<dbReference type="Proteomes" id="UP000886890">
    <property type="component" value="Unassembled WGS sequence"/>
</dbReference>
<proteinExistence type="inferred from homology"/>
<dbReference type="InterPro" id="IPR002745">
    <property type="entry name" value="Ptrans_KptA/Tpt1"/>
</dbReference>
<evidence type="ECO:0000256" key="3">
    <source>
        <dbReference type="ARBA" id="ARBA00023027"/>
    </source>
</evidence>
<comment type="caution">
    <text evidence="6">The sequence shown here is derived from an EMBL/GenBank/DDBJ whole genome shotgun (WGS) entry which is preliminary data.</text>
</comment>
<reference evidence="6" key="1">
    <citation type="journal article" date="2021" name="PeerJ">
        <title>Extensive microbial diversity within the chicken gut microbiome revealed by metagenomics and culture.</title>
        <authorList>
            <person name="Gilroy R."/>
            <person name="Ravi A."/>
            <person name="Getino M."/>
            <person name="Pursley I."/>
            <person name="Horton D.L."/>
            <person name="Alikhan N.F."/>
            <person name="Baker D."/>
            <person name="Gharbi K."/>
            <person name="Hall N."/>
            <person name="Watson M."/>
            <person name="Adriaenssens E.M."/>
            <person name="Foster-Nyarko E."/>
            <person name="Jarju S."/>
            <person name="Secka A."/>
            <person name="Antonio M."/>
            <person name="Oren A."/>
            <person name="Chaudhuri R.R."/>
            <person name="La Ragione R."/>
            <person name="Hildebrand F."/>
            <person name="Pallen M.J."/>
        </authorList>
    </citation>
    <scope>NUCLEOTIDE SEQUENCE</scope>
    <source>
        <strain evidence="6">CHK183-1962</strain>
    </source>
</reference>
<protein>
    <recommendedName>
        <fullName evidence="5">Probable RNA 2'-phosphotransferase</fullName>
        <ecNumber evidence="5">2.7.1.-</ecNumber>
    </recommendedName>
</protein>
<reference evidence="6" key="2">
    <citation type="submission" date="2021-04" db="EMBL/GenBank/DDBJ databases">
        <authorList>
            <person name="Gilroy R."/>
        </authorList>
    </citation>
    <scope>NUCLEOTIDE SEQUENCE</scope>
    <source>
        <strain evidence="6">CHK183-1962</strain>
    </source>
</reference>
<evidence type="ECO:0000256" key="1">
    <source>
        <dbReference type="ARBA" id="ARBA00009836"/>
    </source>
</evidence>
<dbReference type="PANTHER" id="PTHR12684:SF2">
    <property type="entry name" value="TRNA 2'-PHOSPHOTRANSFERASE 1"/>
    <property type="match status" value="1"/>
</dbReference>